<name>A0ABP9R1D6_9GAMM</name>
<feature type="domain" description="YqcC-like" evidence="1">
    <location>
        <begin position="7"/>
        <end position="103"/>
    </location>
</feature>
<dbReference type="Proteomes" id="UP001500074">
    <property type="component" value="Unassembled WGS sequence"/>
</dbReference>
<dbReference type="RefSeq" id="WP_031382805.1">
    <property type="nucleotide sequence ID" value="NZ_BAABKI010000006.1"/>
</dbReference>
<comment type="caution">
    <text evidence="2">The sequence shown here is derived from an EMBL/GenBank/DDBJ whole genome shotgun (WGS) entry which is preliminary data.</text>
</comment>
<protein>
    <submittedName>
        <fullName evidence="2">YqcC family protein</fullName>
    </submittedName>
</protein>
<dbReference type="PANTHER" id="PTHR39586">
    <property type="entry name" value="CYTOPLASMIC PROTEIN-RELATED"/>
    <property type="match status" value="1"/>
</dbReference>
<sequence>MTAHQQLDQALSGLESALRSVDLWNTACPDPRAFDSVQPFCVDTMDLAQWLRYVFIARLQALVDAQGPLPASCEVAPAAEAYLQNSKPSDRAVVVAAIAEVDRIVTKA</sequence>
<accession>A0ABP9R1D6</accession>
<evidence type="ECO:0000259" key="1">
    <source>
        <dbReference type="Pfam" id="PF04287"/>
    </source>
</evidence>
<reference evidence="3" key="1">
    <citation type="journal article" date="2019" name="Int. J. Syst. Evol. Microbiol.">
        <title>The Global Catalogue of Microorganisms (GCM) 10K type strain sequencing project: providing services to taxonomists for standard genome sequencing and annotation.</title>
        <authorList>
            <consortium name="The Broad Institute Genomics Platform"/>
            <consortium name="The Broad Institute Genome Sequencing Center for Infectious Disease"/>
            <person name="Wu L."/>
            <person name="Ma J."/>
        </authorList>
    </citation>
    <scope>NUCLEOTIDE SEQUENCE [LARGE SCALE GENOMIC DNA]</scope>
    <source>
        <strain evidence="3">JCM 18472</strain>
    </source>
</reference>
<proteinExistence type="predicted"/>
<dbReference type="InterPro" id="IPR023376">
    <property type="entry name" value="YqcC-like_dom"/>
</dbReference>
<organism evidence="2 3">
    <name type="scientific">Modicisalibacter zincidurans</name>
    <dbReference type="NCBI Taxonomy" id="1178777"/>
    <lineage>
        <taxon>Bacteria</taxon>
        <taxon>Pseudomonadati</taxon>
        <taxon>Pseudomonadota</taxon>
        <taxon>Gammaproteobacteria</taxon>
        <taxon>Oceanospirillales</taxon>
        <taxon>Halomonadaceae</taxon>
        <taxon>Modicisalibacter</taxon>
    </lineage>
</organism>
<evidence type="ECO:0000313" key="2">
    <source>
        <dbReference type="EMBL" id="GAA5170447.1"/>
    </source>
</evidence>
<dbReference type="SUPFAM" id="SSF158452">
    <property type="entry name" value="YqcC-like"/>
    <property type="match status" value="1"/>
</dbReference>
<dbReference type="Gene3D" id="1.20.1440.40">
    <property type="entry name" value="YqcC-like"/>
    <property type="match status" value="1"/>
</dbReference>
<dbReference type="Pfam" id="PF04287">
    <property type="entry name" value="DUF446"/>
    <property type="match status" value="1"/>
</dbReference>
<evidence type="ECO:0000313" key="3">
    <source>
        <dbReference type="Proteomes" id="UP001500074"/>
    </source>
</evidence>
<gene>
    <name evidence="2" type="ORF">GCM10023342_03880</name>
</gene>
<dbReference type="InterPro" id="IPR036814">
    <property type="entry name" value="YqcC-like_sf"/>
</dbReference>
<dbReference type="PANTHER" id="PTHR39586:SF1">
    <property type="entry name" value="CYTOPLASMIC PROTEIN"/>
    <property type="match status" value="1"/>
</dbReference>
<dbReference type="InterPro" id="IPR007384">
    <property type="entry name" value="UCP006257"/>
</dbReference>
<keyword evidence="3" id="KW-1185">Reference proteome</keyword>
<dbReference type="EMBL" id="BAABKI010000006">
    <property type="protein sequence ID" value="GAA5170447.1"/>
    <property type="molecule type" value="Genomic_DNA"/>
</dbReference>